<dbReference type="PROSITE" id="PS51198">
    <property type="entry name" value="UVRD_HELICASE_ATP_BIND"/>
    <property type="match status" value="1"/>
</dbReference>
<comment type="caution">
    <text evidence="11">The sequence shown here is derived from an EMBL/GenBank/DDBJ whole genome shotgun (WGS) entry which is preliminary data.</text>
</comment>
<dbReference type="Proteomes" id="UP000825228">
    <property type="component" value="Unassembled WGS sequence"/>
</dbReference>
<dbReference type="PANTHER" id="PTHR11070">
    <property type="entry name" value="UVRD / RECB / PCRA DNA HELICASE FAMILY MEMBER"/>
    <property type="match status" value="1"/>
</dbReference>
<evidence type="ECO:0000256" key="1">
    <source>
        <dbReference type="ARBA" id="ARBA00022741"/>
    </source>
</evidence>
<dbReference type="InterPro" id="IPR014016">
    <property type="entry name" value="UvrD-like_ATP-bd"/>
</dbReference>
<dbReference type="Pfam" id="PF13361">
    <property type="entry name" value="UvrD_C"/>
    <property type="match status" value="1"/>
</dbReference>
<dbReference type="PANTHER" id="PTHR11070:SF45">
    <property type="entry name" value="DNA 3'-5' HELICASE"/>
    <property type="match status" value="1"/>
</dbReference>
<feature type="domain" description="UvrD-like helicase ATP-binding" evidence="10">
    <location>
        <begin position="240"/>
        <end position="509"/>
    </location>
</feature>
<proteinExistence type="predicted"/>
<keyword evidence="4 9" id="KW-0067">ATP-binding</keyword>
<dbReference type="GO" id="GO:0004386">
    <property type="term" value="F:helicase activity"/>
    <property type="evidence" value="ECO:0007669"/>
    <property type="project" value="UniProtKB-KW"/>
</dbReference>
<evidence type="ECO:0000256" key="6">
    <source>
        <dbReference type="ARBA" id="ARBA00034617"/>
    </source>
</evidence>
<keyword evidence="12" id="KW-1185">Reference proteome</keyword>
<keyword evidence="3 9" id="KW-0347">Helicase</keyword>
<evidence type="ECO:0000256" key="3">
    <source>
        <dbReference type="ARBA" id="ARBA00022806"/>
    </source>
</evidence>
<accession>A0ABS7P2A0</accession>
<dbReference type="InterPro" id="IPR014017">
    <property type="entry name" value="DNA_helicase_UvrD-like_C"/>
</dbReference>
<evidence type="ECO:0000256" key="7">
    <source>
        <dbReference type="ARBA" id="ARBA00034808"/>
    </source>
</evidence>
<dbReference type="EC" id="5.6.2.4" evidence="7"/>
<reference evidence="11 12" key="1">
    <citation type="submission" date="2020-06" db="EMBL/GenBank/DDBJ databases">
        <title>Taxonomy, biology and ecology of Rhodococcus bacteria occurring in California pistachio and other woody hosts as revealed by genome sequence analyses.</title>
        <authorList>
            <person name="Gai Y."/>
            <person name="Riely B."/>
        </authorList>
    </citation>
    <scope>NUCLEOTIDE SEQUENCE [LARGE SCALE GENOMIC DNA]</scope>
    <source>
        <strain evidence="11 12">BP-281</strain>
    </source>
</reference>
<protein>
    <recommendedName>
        <fullName evidence="7">DNA 3'-5' helicase</fullName>
        <ecNumber evidence="7">5.6.2.4</ecNumber>
    </recommendedName>
</protein>
<keyword evidence="2 9" id="KW-0378">Hydrolase</keyword>
<dbReference type="RefSeq" id="WP_222683857.1">
    <property type="nucleotide sequence ID" value="NZ_JABUBT010000015.1"/>
</dbReference>
<organism evidence="11 12">
    <name type="scientific">Rhodococcoides corynebacterioides</name>
    <dbReference type="NCBI Taxonomy" id="53972"/>
    <lineage>
        <taxon>Bacteria</taxon>
        <taxon>Bacillati</taxon>
        <taxon>Actinomycetota</taxon>
        <taxon>Actinomycetes</taxon>
        <taxon>Mycobacteriales</taxon>
        <taxon>Nocardiaceae</taxon>
        <taxon>Rhodococcoides</taxon>
    </lineage>
</organism>
<dbReference type="InterPro" id="IPR000212">
    <property type="entry name" value="DNA_helicase_UvrD/REP"/>
</dbReference>
<dbReference type="SUPFAM" id="SSF52540">
    <property type="entry name" value="P-loop containing nucleoside triphosphate hydrolases"/>
    <property type="match status" value="1"/>
</dbReference>
<dbReference type="EMBL" id="JABUBU010000003">
    <property type="protein sequence ID" value="MBY6366535.1"/>
    <property type="molecule type" value="Genomic_DNA"/>
</dbReference>
<gene>
    <name evidence="11" type="ORF">HQ603_07190</name>
</gene>
<feature type="binding site" evidence="9">
    <location>
        <begin position="261"/>
        <end position="268"/>
    </location>
    <ligand>
        <name>ATP</name>
        <dbReference type="ChEBI" id="CHEBI:30616"/>
    </ligand>
</feature>
<evidence type="ECO:0000256" key="2">
    <source>
        <dbReference type="ARBA" id="ARBA00022801"/>
    </source>
</evidence>
<keyword evidence="1 9" id="KW-0547">Nucleotide-binding</keyword>
<dbReference type="Gene3D" id="3.40.50.300">
    <property type="entry name" value="P-loop containing nucleotide triphosphate hydrolases"/>
    <property type="match status" value="2"/>
</dbReference>
<name>A0ABS7P2A0_9NOCA</name>
<evidence type="ECO:0000256" key="8">
    <source>
        <dbReference type="ARBA" id="ARBA00048988"/>
    </source>
</evidence>
<evidence type="ECO:0000256" key="5">
    <source>
        <dbReference type="ARBA" id="ARBA00023235"/>
    </source>
</evidence>
<evidence type="ECO:0000313" key="11">
    <source>
        <dbReference type="EMBL" id="MBY6366535.1"/>
    </source>
</evidence>
<evidence type="ECO:0000256" key="4">
    <source>
        <dbReference type="ARBA" id="ARBA00022840"/>
    </source>
</evidence>
<comment type="catalytic activity">
    <reaction evidence="8">
        <text>ATP + H2O = ADP + phosphate + H(+)</text>
        <dbReference type="Rhea" id="RHEA:13065"/>
        <dbReference type="ChEBI" id="CHEBI:15377"/>
        <dbReference type="ChEBI" id="CHEBI:15378"/>
        <dbReference type="ChEBI" id="CHEBI:30616"/>
        <dbReference type="ChEBI" id="CHEBI:43474"/>
        <dbReference type="ChEBI" id="CHEBI:456216"/>
        <dbReference type="EC" id="5.6.2.4"/>
    </reaction>
</comment>
<evidence type="ECO:0000256" key="9">
    <source>
        <dbReference type="PROSITE-ProRule" id="PRU00560"/>
    </source>
</evidence>
<evidence type="ECO:0000313" key="12">
    <source>
        <dbReference type="Proteomes" id="UP000825228"/>
    </source>
</evidence>
<sequence length="696" mass="76928">MPSLAIDRDFLLDLGKLEKPVQERVSEVFEKFESATHAGLHLERIQNARNERFRSIRINQFWRGIVLAPESGDTYVLLKVLPHDDAYDWAKRRAISVNRATGGIEIRDEAALDESLSTITAASPPAGGPIFKDVADKDLTQLGVDEKTLTFARALTDVTQLEAAQAFLPAIQWEVLYGLAAGMSPEEVWSDLGAAILDEPVDTDDIDAAVRRSRDRVVLVDGPDELMAVFANPFALWRIYLHPTQQSVADATFRGPARVTGGPGTGKTVVALHRAQRLAQRAEGKVLITTFTSTLADSLQTGITLLVEDSSVMSRIVVQHVDRVAHRVFREQHGAPRLLANADEKELWRDIVDSLTVPFTPAFLAEEWRQVVLAQRVSTASEYLAAKRTGRGRRLGANQKAQVWQAMWKFETALTTRGVWTHETVRREAIVLLESRIDKPYRHIVVDEAQDLSPDQWRLLRAAVPEGQDDMFLAGDTHQRIYDNHVSLREVGVNVTGRSSKLSVNYRTSAEILAWSLGVIRGEQIDDMDGGLDSIAGCRSDIHGDAPSTAGFSTRDLELSHVVEVVKGWIDSNVAPSEIGIAARSKRHCDKVEQALRAADIPVRALAKSTSAAKAVSVGTMHRMKGLEFRCLAVVAVGSNAVPEPSAITAADDDQQTRDRDLQRERCLLFVACTRAREQLLVTWHGEPSRFVVPLI</sequence>
<comment type="catalytic activity">
    <reaction evidence="6">
        <text>Couples ATP hydrolysis with the unwinding of duplex DNA by translocating in the 3'-5' direction.</text>
        <dbReference type="EC" id="5.6.2.4"/>
    </reaction>
</comment>
<keyword evidence="5" id="KW-0413">Isomerase</keyword>
<evidence type="ECO:0000259" key="10">
    <source>
        <dbReference type="PROSITE" id="PS51198"/>
    </source>
</evidence>
<dbReference type="InterPro" id="IPR027417">
    <property type="entry name" value="P-loop_NTPase"/>
</dbReference>
<dbReference type="Pfam" id="PF00580">
    <property type="entry name" value="UvrD-helicase"/>
    <property type="match status" value="1"/>
</dbReference>